<evidence type="ECO:0000313" key="1">
    <source>
        <dbReference type="EMBL" id="CAD7245148.1"/>
    </source>
</evidence>
<evidence type="ECO:0000313" key="2">
    <source>
        <dbReference type="Proteomes" id="UP000677054"/>
    </source>
</evidence>
<organism evidence="1">
    <name type="scientific">Darwinula stevensoni</name>
    <dbReference type="NCBI Taxonomy" id="69355"/>
    <lineage>
        <taxon>Eukaryota</taxon>
        <taxon>Metazoa</taxon>
        <taxon>Ecdysozoa</taxon>
        <taxon>Arthropoda</taxon>
        <taxon>Crustacea</taxon>
        <taxon>Oligostraca</taxon>
        <taxon>Ostracoda</taxon>
        <taxon>Podocopa</taxon>
        <taxon>Podocopida</taxon>
        <taxon>Darwinulocopina</taxon>
        <taxon>Darwinuloidea</taxon>
        <taxon>Darwinulidae</taxon>
        <taxon>Darwinula</taxon>
    </lineage>
</organism>
<gene>
    <name evidence="1" type="ORF">DSTB1V02_LOCUS5024</name>
</gene>
<dbReference type="Proteomes" id="UP000677054">
    <property type="component" value="Unassembled WGS sequence"/>
</dbReference>
<reference evidence="1" key="1">
    <citation type="submission" date="2020-11" db="EMBL/GenBank/DDBJ databases">
        <authorList>
            <person name="Tran Van P."/>
        </authorList>
    </citation>
    <scope>NUCLEOTIDE SEQUENCE</scope>
</reference>
<dbReference type="OrthoDB" id="8801906at2759"/>
<feature type="non-terminal residue" evidence="1">
    <location>
        <position position="1"/>
    </location>
</feature>
<keyword evidence="2" id="KW-1185">Reference proteome</keyword>
<dbReference type="EMBL" id="CAJPEV010000789">
    <property type="protein sequence ID" value="CAG0888563.1"/>
    <property type="molecule type" value="Genomic_DNA"/>
</dbReference>
<dbReference type="EMBL" id="LR900306">
    <property type="protein sequence ID" value="CAD7245148.1"/>
    <property type="molecule type" value="Genomic_DNA"/>
</dbReference>
<protein>
    <submittedName>
        <fullName evidence="1">Uncharacterized protein</fullName>
    </submittedName>
</protein>
<dbReference type="AlphaFoldDB" id="A0A7R8XF76"/>
<accession>A0A7R8XF76</accession>
<proteinExistence type="predicted"/>
<sequence length="184" mass="21178">MDLSIVVELADDDAFFFKFRKYVHFTSKWKLFIDCLLDISLSLIACDLKCLCHTNEFHGNDTVLVQKTPVPKAKSPPVTIGVANVPREGLLLVKVLRYRINPLDAYYDSDLYMRYRFDMSNILFLIGLLQEDIEAVAPRNHLILHESEVSHFVKQPDGQMAQERDAFGQFPCVIGVFMCEFKLQ</sequence>
<name>A0A7R8XF76_9CRUS</name>